<name>A0A9P3LVN6_9FUNG</name>
<dbReference type="Proteomes" id="UP000827284">
    <property type="component" value="Unassembled WGS sequence"/>
</dbReference>
<dbReference type="Pfam" id="PF02466">
    <property type="entry name" value="Tim17"/>
    <property type="match status" value="1"/>
</dbReference>
<feature type="compositionally biased region" description="Low complexity" evidence="1">
    <location>
        <begin position="9"/>
        <end position="35"/>
    </location>
</feature>
<feature type="region of interest" description="Disordered" evidence="1">
    <location>
        <begin position="1"/>
        <end position="51"/>
    </location>
</feature>
<evidence type="ECO:0008006" key="4">
    <source>
        <dbReference type="Google" id="ProtNLM"/>
    </source>
</evidence>
<dbReference type="OrthoDB" id="291792at2759"/>
<protein>
    <recommendedName>
        <fullName evidence="4">Transmembrane protein 135 N-terminal domain-containing protein</fullName>
    </recommendedName>
</protein>
<dbReference type="EMBL" id="BQFW01000006">
    <property type="protein sequence ID" value="GJJ72189.1"/>
    <property type="molecule type" value="Genomic_DNA"/>
</dbReference>
<dbReference type="AlphaFoldDB" id="A0A9P3LVN6"/>
<feature type="compositionally biased region" description="Low complexity" evidence="1">
    <location>
        <begin position="42"/>
        <end position="51"/>
    </location>
</feature>
<keyword evidence="3" id="KW-1185">Reference proteome</keyword>
<accession>A0A9P3LVN6</accession>
<evidence type="ECO:0000313" key="2">
    <source>
        <dbReference type="EMBL" id="GJJ72189.1"/>
    </source>
</evidence>
<gene>
    <name evidence="2" type="ORF">EMPS_04546</name>
</gene>
<proteinExistence type="predicted"/>
<comment type="caution">
    <text evidence="2">The sequence shown here is derived from an EMBL/GenBank/DDBJ whole genome shotgun (WGS) entry which is preliminary data.</text>
</comment>
<evidence type="ECO:0000256" key="1">
    <source>
        <dbReference type="SAM" id="MobiDB-lite"/>
    </source>
</evidence>
<reference evidence="2" key="1">
    <citation type="submission" date="2021-11" db="EMBL/GenBank/DDBJ databases">
        <authorList>
            <person name="Herlambang A."/>
            <person name="Guo Y."/>
            <person name="Takashima Y."/>
            <person name="Nishizawa T."/>
        </authorList>
    </citation>
    <scope>NUCLEOTIDE SEQUENCE</scope>
    <source>
        <strain evidence="2">E1425</strain>
    </source>
</reference>
<organism evidence="2 3">
    <name type="scientific">Entomortierella parvispora</name>
    <dbReference type="NCBI Taxonomy" id="205924"/>
    <lineage>
        <taxon>Eukaryota</taxon>
        <taxon>Fungi</taxon>
        <taxon>Fungi incertae sedis</taxon>
        <taxon>Mucoromycota</taxon>
        <taxon>Mortierellomycotina</taxon>
        <taxon>Mortierellomycetes</taxon>
        <taxon>Mortierellales</taxon>
        <taxon>Mortierellaceae</taxon>
        <taxon>Entomortierella</taxon>
    </lineage>
</organism>
<feature type="compositionally biased region" description="Basic and acidic residues" evidence="1">
    <location>
        <begin position="80"/>
        <end position="90"/>
    </location>
</feature>
<feature type="compositionally biased region" description="Basic residues" evidence="1">
    <location>
        <begin position="91"/>
        <end position="100"/>
    </location>
</feature>
<dbReference type="PANTHER" id="PTHR12459">
    <property type="entry name" value="TRANSMEMBRANE PROTEIN 135-RELATED"/>
    <property type="match status" value="1"/>
</dbReference>
<evidence type="ECO:0000313" key="3">
    <source>
        <dbReference type="Proteomes" id="UP000827284"/>
    </source>
</evidence>
<feature type="region of interest" description="Disordered" evidence="1">
    <location>
        <begin position="73"/>
        <end position="119"/>
    </location>
</feature>
<sequence>MADHPPSIDPADAVDAADISVPSSSSSSSSLSSSSYATADGSSRPLSRSSSTHIIADLDRALLMTSAEAPVLPTPLAAEDQARSSKDRHQSTNRRSKHKKYAEDRSGWINGKRPKGYRTPEGLEAAEKCKNYKSGVSIPHLSARCDTYEGVLKHATLGAIRSGTVSYGMKAIVNFCLGLIKLMKGRGSLAGLLKDAFMGQDAIRIGTFFGLFSFLWKFVNNGLKLYRGKDDRINGAIAGAIAGLALFVESPERRVTFTQQMFVRSMQGVYNAGKYRGQFSFRHGDAVLFAIGSAQVLYAFAMHPDTIPKEFFGFMNKTSRVTPEMLAFNRATVRGFPLDLRMLRDMVNKYKPTARTLEVVSAIPENASVLTCAVFHPSKDSCTVNSVERLIDVTKSIFPVYATLNFVPLLVLRTKRLLKDPVNVASKTSFNTLRSSVFFAVFVSLYQAQICAHRNVLNAGLPVGNSKYIYWLFGLTCAGSAIMVEQEQRRAELAMYVAPKAAESLYKILYRKNWVKGVKHWEVMTFSFAMSLIMSFYQREEQVLSPFVTKMIYHILGKN</sequence>
<reference evidence="2" key="2">
    <citation type="journal article" date="2022" name="Microbiol. Resour. Announc.">
        <title>Whole-Genome Sequence of Entomortierella parvispora E1425, a Mucoromycotan Fungus Associated with Burkholderiaceae-Related Endosymbiotic Bacteria.</title>
        <authorList>
            <person name="Herlambang A."/>
            <person name="Guo Y."/>
            <person name="Takashima Y."/>
            <person name="Narisawa K."/>
            <person name="Ohta H."/>
            <person name="Nishizawa T."/>
        </authorList>
    </citation>
    <scope>NUCLEOTIDE SEQUENCE</scope>
    <source>
        <strain evidence="2">E1425</strain>
    </source>
</reference>
<dbReference type="InterPro" id="IPR026749">
    <property type="entry name" value="Tmem135"/>
</dbReference>